<evidence type="ECO:0000313" key="11">
    <source>
        <dbReference type="Proteomes" id="UP000032668"/>
    </source>
</evidence>
<dbReference type="InterPro" id="IPR052371">
    <property type="entry name" value="BFD-associated_ferredoxin"/>
</dbReference>
<evidence type="ECO:0000313" key="10">
    <source>
        <dbReference type="EMBL" id="GAN80455.1"/>
    </source>
</evidence>
<dbReference type="AlphaFoldDB" id="A0A0D6PFC6"/>
<keyword evidence="11" id="KW-1185">Reference proteome</keyword>
<keyword evidence="3" id="KW-0479">Metal-binding</keyword>
<keyword evidence="1" id="KW-0813">Transport</keyword>
<name>A0A0D6PFC6_9PROT</name>
<evidence type="ECO:0000256" key="7">
    <source>
        <dbReference type="ARBA" id="ARBA00039386"/>
    </source>
</evidence>
<dbReference type="GO" id="GO:0046872">
    <property type="term" value="F:metal ion binding"/>
    <property type="evidence" value="ECO:0007669"/>
    <property type="project" value="UniProtKB-KW"/>
</dbReference>
<gene>
    <name evidence="10" type="ORF">Aam_047_036</name>
</gene>
<evidence type="ECO:0000256" key="8">
    <source>
        <dbReference type="ARBA" id="ARBA00046332"/>
    </source>
</evidence>
<reference evidence="10 11" key="1">
    <citation type="submission" date="2012-11" db="EMBL/GenBank/DDBJ databases">
        <title>Whole genome sequence of Acidocella aminolytica 101 = DSM 11237.</title>
        <authorList>
            <person name="Azuma Y."/>
            <person name="Higashiura N."/>
            <person name="Hirakawa H."/>
            <person name="Matsushita K."/>
        </authorList>
    </citation>
    <scope>NUCLEOTIDE SEQUENCE [LARGE SCALE GENOMIC DNA]</scope>
    <source>
        <strain evidence="11">101 / DSM 11237</strain>
    </source>
</reference>
<dbReference type="OrthoDB" id="7428628at2"/>
<dbReference type="Pfam" id="PF04324">
    <property type="entry name" value="Fer2_BFD"/>
    <property type="match status" value="1"/>
</dbReference>
<organism evidence="10 11">
    <name type="scientific">Acidocella aminolytica 101 = DSM 11237</name>
    <dbReference type="NCBI Taxonomy" id="1120923"/>
    <lineage>
        <taxon>Bacteria</taxon>
        <taxon>Pseudomonadati</taxon>
        <taxon>Pseudomonadota</taxon>
        <taxon>Alphaproteobacteria</taxon>
        <taxon>Acetobacterales</taxon>
        <taxon>Acidocellaceae</taxon>
        <taxon>Acidocella</taxon>
    </lineage>
</organism>
<keyword evidence="5" id="KW-0408">Iron</keyword>
<dbReference type="PANTHER" id="PTHR37424:SF1">
    <property type="entry name" value="BACTERIOFERRITIN-ASSOCIATED FERREDOXIN"/>
    <property type="match status" value="1"/>
</dbReference>
<accession>A0A0D6PFC6</accession>
<evidence type="ECO:0000256" key="2">
    <source>
        <dbReference type="ARBA" id="ARBA00022714"/>
    </source>
</evidence>
<evidence type="ECO:0000256" key="6">
    <source>
        <dbReference type="ARBA" id="ARBA00023014"/>
    </source>
</evidence>
<keyword evidence="6" id="KW-0411">Iron-sulfur</keyword>
<dbReference type="GO" id="GO:0051537">
    <property type="term" value="F:2 iron, 2 sulfur cluster binding"/>
    <property type="evidence" value="ECO:0007669"/>
    <property type="project" value="UniProtKB-KW"/>
</dbReference>
<dbReference type="EMBL" id="BANC01000046">
    <property type="protein sequence ID" value="GAN80455.1"/>
    <property type="molecule type" value="Genomic_DNA"/>
</dbReference>
<evidence type="ECO:0000256" key="3">
    <source>
        <dbReference type="ARBA" id="ARBA00022723"/>
    </source>
</evidence>
<evidence type="ECO:0000256" key="4">
    <source>
        <dbReference type="ARBA" id="ARBA00022982"/>
    </source>
</evidence>
<evidence type="ECO:0000259" key="9">
    <source>
        <dbReference type="Pfam" id="PF04324"/>
    </source>
</evidence>
<protein>
    <recommendedName>
        <fullName evidence="7">Bacterioferritin-associated ferredoxin</fullName>
    </recommendedName>
</protein>
<dbReference type="PANTHER" id="PTHR37424">
    <property type="entry name" value="BACTERIOFERRITIN-ASSOCIATED FERREDOXIN"/>
    <property type="match status" value="1"/>
</dbReference>
<sequence length="62" mass="6680">MYLCICNALTDRKLKEVITQGNNANAAEVYEACGCRAKCGECVKLIKTMMQELTPGGTPQPG</sequence>
<comment type="similarity">
    <text evidence="8">Belongs to the Bfd family.</text>
</comment>
<dbReference type="Proteomes" id="UP000032668">
    <property type="component" value="Unassembled WGS sequence"/>
</dbReference>
<dbReference type="InterPro" id="IPR041854">
    <property type="entry name" value="BFD-like_2Fe2S-bd_dom_sf"/>
</dbReference>
<comment type="caution">
    <text evidence="10">The sequence shown here is derived from an EMBL/GenBank/DDBJ whole genome shotgun (WGS) entry which is preliminary data.</text>
</comment>
<keyword evidence="4" id="KW-0249">Electron transport</keyword>
<feature type="domain" description="BFD-like [2Fe-2S]-binding" evidence="9">
    <location>
        <begin position="2"/>
        <end position="52"/>
    </location>
</feature>
<evidence type="ECO:0000256" key="5">
    <source>
        <dbReference type="ARBA" id="ARBA00023004"/>
    </source>
</evidence>
<dbReference type="InterPro" id="IPR007419">
    <property type="entry name" value="BFD-like_2Fe2S-bd_dom"/>
</dbReference>
<dbReference type="RefSeq" id="WP_048878866.1">
    <property type="nucleotide sequence ID" value="NZ_BANC01000046.1"/>
</dbReference>
<proteinExistence type="inferred from homology"/>
<dbReference type="STRING" id="1120923.SAMN02746095_01692"/>
<dbReference type="Gene3D" id="1.10.10.1100">
    <property type="entry name" value="BFD-like [2Fe-2S]-binding domain"/>
    <property type="match status" value="1"/>
</dbReference>
<keyword evidence="2" id="KW-0001">2Fe-2S</keyword>
<evidence type="ECO:0000256" key="1">
    <source>
        <dbReference type="ARBA" id="ARBA00022448"/>
    </source>
</evidence>